<dbReference type="Gene3D" id="3.40.50.1700">
    <property type="entry name" value="Glycoside hydrolase family 3 C-terminal domain"/>
    <property type="match status" value="2"/>
</dbReference>
<evidence type="ECO:0000256" key="7">
    <source>
        <dbReference type="SAM" id="MobiDB-lite"/>
    </source>
</evidence>
<dbReference type="Pfam" id="PF01915">
    <property type="entry name" value="Glyco_hydro_3_C"/>
    <property type="match status" value="1"/>
</dbReference>
<keyword evidence="4 6" id="KW-0378">Hydrolase</keyword>
<evidence type="ECO:0000256" key="1">
    <source>
        <dbReference type="ARBA" id="ARBA00001231"/>
    </source>
</evidence>
<comment type="similarity">
    <text evidence="2 6">Belongs to the glycosyl hydrolase 3 family.</text>
</comment>
<keyword evidence="8" id="KW-0732">Signal</keyword>
<accession>A0A1H5W9S6</accession>
<dbReference type="GO" id="GO:0005975">
    <property type="term" value="P:carbohydrate metabolic process"/>
    <property type="evidence" value="ECO:0007669"/>
    <property type="project" value="InterPro"/>
</dbReference>
<sequence length="562" mass="58653">MARNFTATMFGGTGPVRCSRLLAVCAAAVLILPSTGCNGDAAQTGRGMPDGDGVRTPTATPSSDPGAWIPGFVKEMSLEQKVGQLFVPTFADRAAAEQLIKRYHVGGLIYFPGNARDPEQTARLSNALQRASRIPLLLSVDEEQGLVTRLSYVTRLPGNMALGATAKPELARKAAEVTGAELRAVGINQNYAPVADVNVDPANPVIGVRSFGSDPALVSRMLGGAIQGYKDAGVAATAKHFPGHGDTGTDSHTGLPVIDHSRAEWERVDAPPFRAAVQNGVDAIMTAHIVVPGLDDSGDPATMSRTVLTGLLRDQLGYRGVVVTDSLSMAGARQKYGAPQAAVRAVRAGADQLLMPPNLAQAHAAVLAAVRQGTISRQRLDESVTRILRMKAQRGLFGDVQVDPERAGRTIRSDAHRKVARQVAERSITLVRNKGGLLPLRGKRVHVTGPHAETLAAALRERGVQVAASPGAADVVVVTTLNAGAATAAQIGRAGGRPVVVAALGLPYDLAYADAARAALATYSSGKASLNALARVLTGQVKPTGRLPVKVRGHKVGHGLTY</sequence>
<dbReference type="SUPFAM" id="SSF52279">
    <property type="entry name" value="Beta-D-glucan exohydrolase, C-terminal domain"/>
    <property type="match status" value="1"/>
</dbReference>
<dbReference type="PANTHER" id="PTHR30480:SF13">
    <property type="entry name" value="BETA-HEXOSAMINIDASE"/>
    <property type="match status" value="1"/>
</dbReference>
<feature type="chain" id="PRO_5038367623" description="beta-N-acetylhexosaminidase" evidence="8">
    <location>
        <begin position="37"/>
        <end position="562"/>
    </location>
</feature>
<feature type="signal peptide" evidence="8">
    <location>
        <begin position="1"/>
        <end position="36"/>
    </location>
</feature>
<protein>
    <recommendedName>
        <fullName evidence="3">beta-N-acetylhexosaminidase</fullName>
        <ecNumber evidence="3">3.2.1.52</ecNumber>
    </recommendedName>
</protein>
<dbReference type="PROSITE" id="PS00775">
    <property type="entry name" value="GLYCOSYL_HYDROL_F3"/>
    <property type="match status" value="1"/>
</dbReference>
<evidence type="ECO:0000313" key="11">
    <source>
        <dbReference type="EMBL" id="SEF95557.1"/>
    </source>
</evidence>
<evidence type="ECO:0000256" key="4">
    <source>
        <dbReference type="ARBA" id="ARBA00022801"/>
    </source>
</evidence>
<name>A0A1H5W9S6_9ACTN</name>
<keyword evidence="12" id="KW-1185">Reference proteome</keyword>
<dbReference type="GO" id="GO:0009254">
    <property type="term" value="P:peptidoglycan turnover"/>
    <property type="evidence" value="ECO:0007669"/>
    <property type="project" value="TreeGrafter"/>
</dbReference>
<evidence type="ECO:0000256" key="3">
    <source>
        <dbReference type="ARBA" id="ARBA00012663"/>
    </source>
</evidence>
<evidence type="ECO:0000313" key="12">
    <source>
        <dbReference type="Proteomes" id="UP000236723"/>
    </source>
</evidence>
<dbReference type="InterPro" id="IPR019800">
    <property type="entry name" value="Glyco_hydro_3_AS"/>
</dbReference>
<dbReference type="PANTHER" id="PTHR30480">
    <property type="entry name" value="BETA-HEXOSAMINIDASE-RELATED"/>
    <property type="match status" value="1"/>
</dbReference>
<dbReference type="SUPFAM" id="SSF51445">
    <property type="entry name" value="(Trans)glycosidases"/>
    <property type="match status" value="1"/>
</dbReference>
<reference evidence="12" key="1">
    <citation type="submission" date="2016-10" db="EMBL/GenBank/DDBJ databases">
        <authorList>
            <person name="Varghese N."/>
            <person name="Submissions S."/>
        </authorList>
    </citation>
    <scope>NUCLEOTIDE SEQUENCE [LARGE SCALE GENOMIC DNA]</scope>
    <source>
        <strain evidence="12">DSM 43163</strain>
    </source>
</reference>
<evidence type="ECO:0000256" key="8">
    <source>
        <dbReference type="SAM" id="SignalP"/>
    </source>
</evidence>
<proteinExistence type="inferred from homology"/>
<dbReference type="InterPro" id="IPR036881">
    <property type="entry name" value="Glyco_hydro_3_C_sf"/>
</dbReference>
<evidence type="ECO:0000259" key="10">
    <source>
        <dbReference type="Pfam" id="PF01915"/>
    </source>
</evidence>
<gene>
    <name evidence="11" type="ORF">SAMN04489712_102623</name>
</gene>
<dbReference type="AlphaFoldDB" id="A0A1H5W9S6"/>
<keyword evidence="5 6" id="KW-0326">Glycosidase</keyword>
<dbReference type="Pfam" id="PF00933">
    <property type="entry name" value="Glyco_hydro_3"/>
    <property type="match status" value="1"/>
</dbReference>
<dbReference type="InterPro" id="IPR001764">
    <property type="entry name" value="Glyco_hydro_3_N"/>
</dbReference>
<dbReference type="InterPro" id="IPR017853">
    <property type="entry name" value="GH"/>
</dbReference>
<dbReference type="InterPro" id="IPR036962">
    <property type="entry name" value="Glyco_hydro_3_N_sf"/>
</dbReference>
<dbReference type="Proteomes" id="UP000236723">
    <property type="component" value="Unassembled WGS sequence"/>
</dbReference>
<evidence type="ECO:0000259" key="9">
    <source>
        <dbReference type="Pfam" id="PF00933"/>
    </source>
</evidence>
<feature type="domain" description="Glycoside hydrolase family 3 C-terminal" evidence="10">
    <location>
        <begin position="489"/>
        <end position="551"/>
    </location>
</feature>
<evidence type="ECO:0000256" key="5">
    <source>
        <dbReference type="ARBA" id="ARBA00023295"/>
    </source>
</evidence>
<feature type="region of interest" description="Disordered" evidence="7">
    <location>
        <begin position="42"/>
        <end position="66"/>
    </location>
</feature>
<feature type="domain" description="Glycoside hydrolase family 3 N-terminal" evidence="9">
    <location>
        <begin position="78"/>
        <end position="389"/>
    </location>
</feature>
<dbReference type="InterPro" id="IPR050226">
    <property type="entry name" value="NagZ_Beta-hexosaminidase"/>
</dbReference>
<dbReference type="EC" id="3.2.1.52" evidence="3"/>
<evidence type="ECO:0000256" key="6">
    <source>
        <dbReference type="RuleBase" id="RU361161"/>
    </source>
</evidence>
<evidence type="ECO:0000256" key="2">
    <source>
        <dbReference type="ARBA" id="ARBA00005336"/>
    </source>
</evidence>
<dbReference type="EMBL" id="FNVO01000002">
    <property type="protein sequence ID" value="SEF95557.1"/>
    <property type="molecule type" value="Genomic_DNA"/>
</dbReference>
<dbReference type="PRINTS" id="PR00133">
    <property type="entry name" value="GLHYDRLASE3"/>
</dbReference>
<dbReference type="FunFam" id="3.20.20.300:FF:000014">
    <property type="entry name" value="Beta-hexosaminidase, lipoprotein"/>
    <property type="match status" value="1"/>
</dbReference>
<organism evidence="11 12">
    <name type="scientific">Thermomonospora echinospora</name>
    <dbReference type="NCBI Taxonomy" id="1992"/>
    <lineage>
        <taxon>Bacteria</taxon>
        <taxon>Bacillati</taxon>
        <taxon>Actinomycetota</taxon>
        <taxon>Actinomycetes</taxon>
        <taxon>Streptosporangiales</taxon>
        <taxon>Thermomonosporaceae</taxon>
        <taxon>Thermomonospora</taxon>
    </lineage>
</organism>
<dbReference type="Gene3D" id="3.20.20.300">
    <property type="entry name" value="Glycoside hydrolase, family 3, N-terminal domain"/>
    <property type="match status" value="1"/>
</dbReference>
<dbReference type="GO" id="GO:0004563">
    <property type="term" value="F:beta-N-acetylhexosaminidase activity"/>
    <property type="evidence" value="ECO:0007669"/>
    <property type="project" value="UniProtKB-EC"/>
</dbReference>
<comment type="catalytic activity">
    <reaction evidence="1">
        <text>Hydrolysis of terminal non-reducing N-acetyl-D-hexosamine residues in N-acetyl-beta-D-hexosaminides.</text>
        <dbReference type="EC" id="3.2.1.52"/>
    </reaction>
</comment>
<dbReference type="InterPro" id="IPR002772">
    <property type="entry name" value="Glyco_hydro_3_C"/>
</dbReference>